<keyword evidence="2" id="KW-1185">Reference proteome</keyword>
<dbReference type="Proteomes" id="UP001239111">
    <property type="component" value="Chromosome 1"/>
</dbReference>
<accession>A0ACC2PMP9</accession>
<dbReference type="EMBL" id="CM056741">
    <property type="protein sequence ID" value="KAJ8684710.1"/>
    <property type="molecule type" value="Genomic_DNA"/>
</dbReference>
<organism evidence="1 2">
    <name type="scientific">Eretmocerus hayati</name>
    <dbReference type="NCBI Taxonomy" id="131215"/>
    <lineage>
        <taxon>Eukaryota</taxon>
        <taxon>Metazoa</taxon>
        <taxon>Ecdysozoa</taxon>
        <taxon>Arthropoda</taxon>
        <taxon>Hexapoda</taxon>
        <taxon>Insecta</taxon>
        <taxon>Pterygota</taxon>
        <taxon>Neoptera</taxon>
        <taxon>Endopterygota</taxon>
        <taxon>Hymenoptera</taxon>
        <taxon>Apocrita</taxon>
        <taxon>Proctotrupomorpha</taxon>
        <taxon>Chalcidoidea</taxon>
        <taxon>Aphelinidae</taxon>
        <taxon>Aphelininae</taxon>
        <taxon>Eretmocerus</taxon>
    </lineage>
</organism>
<protein>
    <submittedName>
        <fullName evidence="1">Uncharacterized protein</fullName>
    </submittedName>
</protein>
<comment type="caution">
    <text evidence="1">The sequence shown here is derived from an EMBL/GenBank/DDBJ whole genome shotgun (WGS) entry which is preliminary data.</text>
</comment>
<gene>
    <name evidence="1" type="ORF">QAD02_020503</name>
</gene>
<evidence type="ECO:0000313" key="2">
    <source>
        <dbReference type="Proteomes" id="UP001239111"/>
    </source>
</evidence>
<evidence type="ECO:0000313" key="1">
    <source>
        <dbReference type="EMBL" id="KAJ8684710.1"/>
    </source>
</evidence>
<name>A0ACC2PMP9_9HYME</name>
<proteinExistence type="predicted"/>
<sequence>MPRKSGDASHSDALGLAYKEDPAPQLSRRRPPEEREGCWKRPGQGENEEGENTYTITKRAAQDIYKSVLWTVNPHRHRIVHRRGTCRLLSRRVCCRRQRNARAHRRRAHLGSSGTCQKARPPTKNTHSNITHETRHTRKPGKLTLDYPGHSETIGHPALEHEDNWSSKAIAIAQSARETKTERTKEYLEC</sequence>
<reference evidence="1" key="1">
    <citation type="submission" date="2023-04" db="EMBL/GenBank/DDBJ databases">
        <title>A chromosome-level genome assembly of the parasitoid wasp Eretmocerus hayati.</title>
        <authorList>
            <person name="Zhong Y."/>
            <person name="Liu S."/>
            <person name="Liu Y."/>
        </authorList>
    </citation>
    <scope>NUCLEOTIDE SEQUENCE</scope>
    <source>
        <strain evidence="1">ZJU_SS_LIU_2023</strain>
    </source>
</reference>